<accession>A0ABR1KXX6</accession>
<dbReference type="Proteomes" id="UP001363622">
    <property type="component" value="Unassembled WGS sequence"/>
</dbReference>
<protein>
    <submittedName>
        <fullName evidence="3">Uncharacterized protein</fullName>
    </submittedName>
</protein>
<evidence type="ECO:0000313" key="3">
    <source>
        <dbReference type="EMBL" id="KAK7522096.1"/>
    </source>
</evidence>
<feature type="compositionally biased region" description="Basic residues" evidence="1">
    <location>
        <begin position="53"/>
        <end position="64"/>
    </location>
</feature>
<feature type="signal peptide" evidence="2">
    <location>
        <begin position="1"/>
        <end position="21"/>
    </location>
</feature>
<feature type="chain" id="PRO_5045363475" evidence="2">
    <location>
        <begin position="22"/>
        <end position="87"/>
    </location>
</feature>
<comment type="caution">
    <text evidence="3">The sequence shown here is derived from an EMBL/GenBank/DDBJ whole genome shotgun (WGS) entry which is preliminary data.</text>
</comment>
<keyword evidence="2" id="KW-0732">Signal</keyword>
<keyword evidence="4" id="KW-1185">Reference proteome</keyword>
<sequence>MSKSLSFYSLYLFLPILPLLARFNVKFRANPYSSLRSQARFQVGHHDDDIRLSHLRHRPGRTGGKRNTLGKSSYQSPNSNSRHYPPG</sequence>
<evidence type="ECO:0000313" key="4">
    <source>
        <dbReference type="Proteomes" id="UP001363622"/>
    </source>
</evidence>
<organism evidence="3 4">
    <name type="scientific">Phyllosticta citriasiana</name>
    <dbReference type="NCBI Taxonomy" id="595635"/>
    <lineage>
        <taxon>Eukaryota</taxon>
        <taxon>Fungi</taxon>
        <taxon>Dikarya</taxon>
        <taxon>Ascomycota</taxon>
        <taxon>Pezizomycotina</taxon>
        <taxon>Dothideomycetes</taxon>
        <taxon>Dothideomycetes incertae sedis</taxon>
        <taxon>Botryosphaeriales</taxon>
        <taxon>Phyllostictaceae</taxon>
        <taxon>Phyllosticta</taxon>
    </lineage>
</organism>
<proteinExistence type="predicted"/>
<evidence type="ECO:0000256" key="1">
    <source>
        <dbReference type="SAM" id="MobiDB-lite"/>
    </source>
</evidence>
<feature type="compositionally biased region" description="Polar residues" evidence="1">
    <location>
        <begin position="69"/>
        <end position="87"/>
    </location>
</feature>
<evidence type="ECO:0000256" key="2">
    <source>
        <dbReference type="SAM" id="SignalP"/>
    </source>
</evidence>
<name>A0ABR1KXX6_9PEZI</name>
<feature type="region of interest" description="Disordered" evidence="1">
    <location>
        <begin position="50"/>
        <end position="87"/>
    </location>
</feature>
<dbReference type="EMBL" id="JBBPHU010000002">
    <property type="protein sequence ID" value="KAK7522096.1"/>
    <property type="molecule type" value="Genomic_DNA"/>
</dbReference>
<gene>
    <name evidence="3" type="ORF">IWZ03DRAFT_109188</name>
</gene>
<reference evidence="3 4" key="1">
    <citation type="submission" date="2024-04" db="EMBL/GenBank/DDBJ databases">
        <title>Phyllosticta paracitricarpa is synonymous to the EU quarantine fungus P. citricarpa based on phylogenomic analyses.</title>
        <authorList>
            <consortium name="Lawrence Berkeley National Laboratory"/>
            <person name="Van Ingen-Buijs V.A."/>
            <person name="Van Westerhoven A.C."/>
            <person name="Haridas S."/>
            <person name="Skiadas P."/>
            <person name="Martin F."/>
            <person name="Groenewald J.Z."/>
            <person name="Crous P.W."/>
            <person name="Seidl M.F."/>
        </authorList>
    </citation>
    <scope>NUCLEOTIDE SEQUENCE [LARGE SCALE GENOMIC DNA]</scope>
    <source>
        <strain evidence="3 4">CBS 123371</strain>
    </source>
</reference>